<evidence type="ECO:0000313" key="2">
    <source>
        <dbReference type="EMBL" id="KAG2375079.1"/>
    </source>
</evidence>
<proteinExistence type="predicted"/>
<sequence>MEVQRRKQLVQKYLKSLQKLQEQAEVFSAELALKKQRQTLKFNEVYEKLQNSIHQGHLTETEAKSFCELASQFGYSESSEADTKQIYMTTNKKHKSSSNAKRKKIQMTVYNNECFTHKAKPTIVEIGEQIFGSTKRGRKKKIVNTANREDTGLIKVPKTASKPSPVQINTDINWRESLKDIDPAVLERYYQYRRIHEFGSEASSILYKRLEPNYSKFGHWLYLGSCPKHFVDILFTHQNCLKWTQSYRAKENGIWTQRFRTVYYFKGSMPDLLVDHDWALKLHPISELFNNKEMRSWYHEAVFIVNDDNRVFLHFSQVTQAFCNYFNKWEDTA</sequence>
<evidence type="ECO:0000313" key="3">
    <source>
        <dbReference type="Proteomes" id="UP000816034"/>
    </source>
</evidence>
<dbReference type="EMBL" id="PYSW02000040">
    <property type="protein sequence ID" value="KAG2375079.1"/>
    <property type="molecule type" value="Genomic_DNA"/>
</dbReference>
<dbReference type="AlphaFoldDB" id="A0AA88KG66"/>
<dbReference type="GeneID" id="68102537"/>
<accession>A0AA88KG66</accession>
<name>A0AA88KG66_NAELO</name>
<keyword evidence="1" id="KW-0175">Coiled coil</keyword>
<evidence type="ECO:0000256" key="1">
    <source>
        <dbReference type="SAM" id="Coils"/>
    </source>
</evidence>
<dbReference type="RefSeq" id="XP_044544253.1">
    <property type="nucleotide sequence ID" value="XM_044685588.1"/>
</dbReference>
<organism evidence="2 3">
    <name type="scientific">Naegleria lovaniensis</name>
    <name type="common">Amoeba</name>
    <dbReference type="NCBI Taxonomy" id="51637"/>
    <lineage>
        <taxon>Eukaryota</taxon>
        <taxon>Discoba</taxon>
        <taxon>Heterolobosea</taxon>
        <taxon>Tetramitia</taxon>
        <taxon>Eutetramitia</taxon>
        <taxon>Vahlkampfiidae</taxon>
        <taxon>Naegleria</taxon>
    </lineage>
</organism>
<gene>
    <name evidence="2" type="ORF">C9374_010083</name>
</gene>
<dbReference type="Proteomes" id="UP000816034">
    <property type="component" value="Unassembled WGS sequence"/>
</dbReference>
<comment type="caution">
    <text evidence="2">The sequence shown here is derived from an EMBL/GenBank/DDBJ whole genome shotgun (WGS) entry which is preliminary data.</text>
</comment>
<feature type="coiled-coil region" evidence="1">
    <location>
        <begin position="3"/>
        <end position="37"/>
    </location>
</feature>
<protein>
    <submittedName>
        <fullName evidence="2">Uncharacterized protein</fullName>
    </submittedName>
</protein>
<reference evidence="2 3" key="1">
    <citation type="journal article" date="2018" name="BMC Genomics">
        <title>The genome of Naegleria lovaniensis, the basis for a comparative approach to unravel pathogenicity factors of the human pathogenic amoeba N. fowleri.</title>
        <authorList>
            <person name="Liechti N."/>
            <person name="Schurch N."/>
            <person name="Bruggmann R."/>
            <person name="Wittwer M."/>
        </authorList>
    </citation>
    <scope>NUCLEOTIDE SEQUENCE [LARGE SCALE GENOMIC DNA]</scope>
    <source>
        <strain evidence="2 3">ATCC 30569</strain>
    </source>
</reference>
<keyword evidence="3" id="KW-1185">Reference proteome</keyword>